<evidence type="ECO:0000313" key="2">
    <source>
        <dbReference type="Proteomes" id="UP001301140"/>
    </source>
</evidence>
<dbReference type="Proteomes" id="UP001301140">
    <property type="component" value="Unassembled WGS sequence"/>
</dbReference>
<proteinExistence type="predicted"/>
<dbReference type="RefSeq" id="WP_327788900.1">
    <property type="nucleotide sequence ID" value="NZ_JARGEQ010000084.1"/>
</dbReference>
<name>A0AAP3XR92_9PROT</name>
<protein>
    <submittedName>
        <fullName evidence="1">DUF6489 family protein</fullName>
    </submittedName>
</protein>
<evidence type="ECO:0000313" key="1">
    <source>
        <dbReference type="EMBL" id="MDF1586484.1"/>
    </source>
</evidence>
<dbReference type="InterPro" id="IPR045502">
    <property type="entry name" value="DUF6489"/>
</dbReference>
<keyword evidence="2" id="KW-1185">Reference proteome</keyword>
<dbReference type="EMBL" id="JARGEQ010000084">
    <property type="protein sequence ID" value="MDF1586484.1"/>
    <property type="molecule type" value="Genomic_DNA"/>
</dbReference>
<comment type="caution">
    <text evidence="1">The sequence shown here is derived from an EMBL/GenBank/DDBJ whole genome shotgun (WGS) entry which is preliminary data.</text>
</comment>
<organism evidence="1 2">
    <name type="scientific">Marinimicrococcus flavescens</name>
    <dbReference type="NCBI Taxonomy" id="3031815"/>
    <lineage>
        <taxon>Bacteria</taxon>
        <taxon>Pseudomonadati</taxon>
        <taxon>Pseudomonadota</taxon>
        <taxon>Alphaproteobacteria</taxon>
        <taxon>Geminicoccales</taxon>
        <taxon>Geminicoccaceae</taxon>
        <taxon>Marinimicrococcus</taxon>
    </lineage>
</organism>
<dbReference type="AlphaFoldDB" id="A0AAP3XR92"/>
<gene>
    <name evidence="1" type="ORF">PZ740_08815</name>
</gene>
<dbReference type="Pfam" id="PF20099">
    <property type="entry name" value="DUF6489"/>
    <property type="match status" value="1"/>
</dbReference>
<accession>A0AAP3XR92</accession>
<sequence length="89" mass="10027">MKFLIEVDCSPEEARQFIGLPEVAPMQKAVMETIEKRLVETIGSVDSKTLLDNWMPLSLKGMEQWQSMWNQLATAAAGMQGKPRSEKKS</sequence>
<reference evidence="1 2" key="1">
    <citation type="submission" date="2023-03" db="EMBL/GenBank/DDBJ databases">
        <title>YIM 152171 draft genome.</title>
        <authorList>
            <person name="Yang Z."/>
        </authorList>
    </citation>
    <scope>NUCLEOTIDE SEQUENCE [LARGE SCALE GENOMIC DNA]</scope>
    <source>
        <strain evidence="1 2">YIM 152171</strain>
    </source>
</reference>